<dbReference type="RefSeq" id="YP_010801693.1">
    <property type="nucleotide sequence ID" value="NC_076967.1"/>
</dbReference>
<dbReference type="Pfam" id="PF03327">
    <property type="entry name" value="Herpes_VP19C"/>
    <property type="match status" value="1"/>
</dbReference>
<accession>A0A5B8FKN8</accession>
<dbReference type="KEGG" id="vg:80540405"/>
<gene>
    <name evidence="4" type="primary">ORF62</name>
</gene>
<dbReference type="HAMAP" id="MF_04018">
    <property type="entry name" value="HSV_TRX1"/>
    <property type="match status" value="1"/>
</dbReference>
<keyword evidence="3" id="KW-0946">Virion</keyword>
<keyword evidence="2" id="KW-1048">Host nucleus</keyword>
<dbReference type="GO" id="GO:0003677">
    <property type="term" value="F:DNA binding"/>
    <property type="evidence" value="ECO:0007669"/>
    <property type="project" value="InterPro"/>
</dbReference>
<evidence type="ECO:0000313" key="5">
    <source>
        <dbReference type="Proteomes" id="UP001147731"/>
    </source>
</evidence>
<dbReference type="InterPro" id="IPR004999">
    <property type="entry name" value="Herpes_1"/>
</dbReference>
<organism evidence="4 5">
    <name type="scientific">Colobine gammaherpesvirus 1</name>
    <dbReference type="NCBI Taxonomy" id="2597325"/>
    <lineage>
        <taxon>Viruses</taxon>
        <taxon>Duplodnaviria</taxon>
        <taxon>Heunggongvirae</taxon>
        <taxon>Peploviricota</taxon>
        <taxon>Herviviricetes</taxon>
        <taxon>Herpesvirales</taxon>
        <taxon>Orthoherpesviridae</taxon>
        <taxon>Gammaherpesvirinae</taxon>
        <taxon>Rhadinovirus</taxon>
        <taxon>Rhadinovirus colobinegamma1</taxon>
    </lineage>
</organism>
<protein>
    <submittedName>
        <fullName evidence="4">Capsid triplex subunit 1</fullName>
    </submittedName>
</protein>
<evidence type="ECO:0000256" key="1">
    <source>
        <dbReference type="ARBA" id="ARBA00022561"/>
    </source>
</evidence>
<evidence type="ECO:0000256" key="2">
    <source>
        <dbReference type="ARBA" id="ARBA00022562"/>
    </source>
</evidence>
<keyword evidence="1" id="KW-0167">Capsid protein</keyword>
<dbReference type="EMBL" id="MH932584">
    <property type="protein sequence ID" value="QDQ69273.1"/>
    <property type="molecule type" value="Genomic_DNA"/>
</dbReference>
<name>A0A5B8FKN8_9GAMA</name>
<proteinExistence type="inferred from homology"/>
<dbReference type="GeneID" id="80540405"/>
<keyword evidence="5" id="KW-1185">Reference proteome</keyword>
<sequence>MEGQTERLGRQVLNLLPRKVHSVSLSNGQEFARGLRDVLSKYAVSLRPTLETFQESMWQLPFYQPTYGDFLVYSQTLNLHEPQGTYLFCFKRQEDGSSMDTILTPTSLFKIAGTEAESAPQTQKVASLWYGSQTGIMDLIPDLRELMDACEFHKFLAPVGPMVHSVHSTFVTKVTSAVKGAGVARDPPHTKVGLALPGDMLVDLDESSPLTICSEPARAHVTIYACLVYVRVNNLPAMSLMFFRSGKGYAEVVACLKDYYAEVIRTRYVQLRYELYINRMVFGVLCKLGTVPSDRIPSHQNLHFKGASFPVLVFSDFCAAAGPWQVFI</sequence>
<dbReference type="GO" id="GO:0019069">
    <property type="term" value="P:viral capsid assembly"/>
    <property type="evidence" value="ECO:0007669"/>
    <property type="project" value="InterPro"/>
</dbReference>
<dbReference type="GO" id="GO:0019028">
    <property type="term" value="C:viral capsid"/>
    <property type="evidence" value="ECO:0007669"/>
    <property type="project" value="UniProtKB-KW"/>
</dbReference>
<evidence type="ECO:0000313" key="4">
    <source>
        <dbReference type="EMBL" id="QDQ69273.1"/>
    </source>
</evidence>
<evidence type="ECO:0000256" key="3">
    <source>
        <dbReference type="ARBA" id="ARBA00022844"/>
    </source>
</evidence>
<reference evidence="4" key="1">
    <citation type="journal article" date="2019" name="Emerg. Infect. Dis.">
        <title>Novel Virus Related to Kaposi's Sarcoma-Associated Herpesvirus from Colobus Monkey.</title>
        <authorList>
            <person name="Dhingra A."/>
            <person name="Ganzenmueller T."/>
            <person name="Hage E."/>
            <person name="Suarez N.M."/>
            <person name="Matz-Rensing K."/>
            <person name="Widmer D."/>
            <person name="Pohlmann S."/>
            <person name="Davison A.J."/>
            <person name="Schulz T.F."/>
            <person name="Kaul A."/>
        </authorList>
    </citation>
    <scope>NUCLEOTIDE SEQUENCE</scope>
    <source>
        <strain evidence="4">Hannover</strain>
    </source>
</reference>
<dbReference type="Proteomes" id="UP001147731">
    <property type="component" value="Segment"/>
</dbReference>